<keyword evidence="4" id="KW-1185">Reference proteome</keyword>
<feature type="chain" id="PRO_5022885301" evidence="1">
    <location>
        <begin position="29"/>
        <end position="299"/>
    </location>
</feature>
<keyword evidence="3" id="KW-0413">Isomerase</keyword>
<feature type="signal peptide" evidence="1">
    <location>
        <begin position="1"/>
        <end position="28"/>
    </location>
</feature>
<dbReference type="InterPro" id="IPR036237">
    <property type="entry name" value="Xyl_isomerase-like_sf"/>
</dbReference>
<evidence type="ECO:0000256" key="1">
    <source>
        <dbReference type="SAM" id="SignalP"/>
    </source>
</evidence>
<dbReference type="GO" id="GO:0016853">
    <property type="term" value="F:isomerase activity"/>
    <property type="evidence" value="ECO:0007669"/>
    <property type="project" value="UniProtKB-KW"/>
</dbReference>
<dbReference type="RefSeq" id="WP_148072396.1">
    <property type="nucleotide sequence ID" value="NZ_CP042913.1"/>
</dbReference>
<dbReference type="InterPro" id="IPR006311">
    <property type="entry name" value="TAT_signal"/>
</dbReference>
<accession>A0A5B9Q7K9</accession>
<name>A0A5B9Q7K9_9BACT</name>
<proteinExistence type="predicted"/>
<dbReference type="AlphaFoldDB" id="A0A5B9Q7K9"/>
<dbReference type="PANTHER" id="PTHR12110">
    <property type="entry name" value="HYDROXYPYRUVATE ISOMERASE"/>
    <property type="match status" value="1"/>
</dbReference>
<dbReference type="EMBL" id="CP042913">
    <property type="protein sequence ID" value="QEG33659.1"/>
    <property type="molecule type" value="Genomic_DNA"/>
</dbReference>
<dbReference type="KEGG" id="bgok:Pr1d_09230"/>
<reference evidence="3 4" key="1">
    <citation type="submission" date="2019-08" db="EMBL/GenBank/DDBJ databases">
        <title>Deep-cultivation of Planctomycetes and their phenomic and genomic characterization uncovers novel biology.</title>
        <authorList>
            <person name="Wiegand S."/>
            <person name="Jogler M."/>
            <person name="Boedeker C."/>
            <person name="Pinto D."/>
            <person name="Vollmers J."/>
            <person name="Rivas-Marin E."/>
            <person name="Kohn T."/>
            <person name="Peeters S.H."/>
            <person name="Heuer A."/>
            <person name="Rast P."/>
            <person name="Oberbeckmann S."/>
            <person name="Bunk B."/>
            <person name="Jeske O."/>
            <person name="Meyerdierks A."/>
            <person name="Storesund J.E."/>
            <person name="Kallscheuer N."/>
            <person name="Luecker S."/>
            <person name="Lage O.M."/>
            <person name="Pohl T."/>
            <person name="Merkel B.J."/>
            <person name="Hornburger P."/>
            <person name="Mueller R.-W."/>
            <person name="Bruemmer F."/>
            <person name="Labrenz M."/>
            <person name="Spormann A.M."/>
            <person name="Op den Camp H."/>
            <person name="Overmann J."/>
            <person name="Amann R."/>
            <person name="Jetten M.S.M."/>
            <person name="Mascher T."/>
            <person name="Medema M.H."/>
            <person name="Devos D.P."/>
            <person name="Kaster A.-K."/>
            <person name="Ovreas L."/>
            <person name="Rohde M."/>
            <person name="Galperin M.Y."/>
            <person name="Jogler C."/>
        </authorList>
    </citation>
    <scope>NUCLEOTIDE SEQUENCE [LARGE SCALE GENOMIC DNA]</scope>
    <source>
        <strain evidence="3 4">Pr1d</strain>
    </source>
</reference>
<dbReference type="Proteomes" id="UP000323917">
    <property type="component" value="Chromosome"/>
</dbReference>
<dbReference type="PANTHER" id="PTHR12110:SF53">
    <property type="entry name" value="BLR5974 PROTEIN"/>
    <property type="match status" value="1"/>
</dbReference>
<dbReference type="InterPro" id="IPR013022">
    <property type="entry name" value="Xyl_isomerase-like_TIM-brl"/>
</dbReference>
<dbReference type="SUPFAM" id="SSF51658">
    <property type="entry name" value="Xylose isomerase-like"/>
    <property type="match status" value="1"/>
</dbReference>
<dbReference type="InterPro" id="IPR050312">
    <property type="entry name" value="IolE/XylAMocC-like"/>
</dbReference>
<dbReference type="OrthoDB" id="259215at2"/>
<evidence type="ECO:0000259" key="2">
    <source>
        <dbReference type="Pfam" id="PF01261"/>
    </source>
</evidence>
<evidence type="ECO:0000313" key="3">
    <source>
        <dbReference type="EMBL" id="QEG33659.1"/>
    </source>
</evidence>
<dbReference type="PROSITE" id="PS51318">
    <property type="entry name" value="TAT"/>
    <property type="match status" value="1"/>
</dbReference>
<dbReference type="Pfam" id="PF01261">
    <property type="entry name" value="AP_endonuc_2"/>
    <property type="match status" value="1"/>
</dbReference>
<dbReference type="Gene3D" id="3.20.20.150">
    <property type="entry name" value="Divalent-metal-dependent TIM barrel enzymes"/>
    <property type="match status" value="1"/>
</dbReference>
<organism evidence="3 4">
    <name type="scientific">Bythopirellula goksoeyrii</name>
    <dbReference type="NCBI Taxonomy" id="1400387"/>
    <lineage>
        <taxon>Bacteria</taxon>
        <taxon>Pseudomonadati</taxon>
        <taxon>Planctomycetota</taxon>
        <taxon>Planctomycetia</taxon>
        <taxon>Pirellulales</taxon>
        <taxon>Lacipirellulaceae</taxon>
        <taxon>Bythopirellula</taxon>
    </lineage>
</organism>
<keyword evidence="1" id="KW-0732">Signal</keyword>
<protein>
    <submittedName>
        <fullName evidence="3">Xylose isomerase-like TIM barrel</fullName>
    </submittedName>
</protein>
<evidence type="ECO:0000313" key="4">
    <source>
        <dbReference type="Proteomes" id="UP000323917"/>
    </source>
</evidence>
<gene>
    <name evidence="3" type="ORF">Pr1d_09230</name>
</gene>
<feature type="domain" description="Xylose isomerase-like TIM barrel" evidence="2">
    <location>
        <begin position="67"/>
        <end position="296"/>
    </location>
</feature>
<sequence length="299" mass="33056" precursor="true">MNYSTNRRQFLSTSIAAAGALAAQPVGAIEPINRVPGHQFKLSLAAYSYRDLLTGNPPKLTLSDFIQDCARFGIEAAELTSYYFPESPDAEYLRRLKGECFLQGLDISGTAIRNDFCLPAGEQREADIAHVKRWIEYADMLDAPVIRIFAGKVQPGQSMADAEKLVIDGIEQCCQYAAKYGVFLALENHGGITTKVDDMLRIVHGVESPWFGVNLDTGNFRTADPYGDLAKLAPYTINAQVKVVMHPDGRPGEASDYNRLADILMTTGYRGYVVLEYEEGGDPRQECPKALEELRKAFT</sequence>